<proteinExistence type="predicted"/>
<dbReference type="GeneTree" id="ENSGT00940000161005"/>
<dbReference type="SUPFAM" id="SSF48366">
    <property type="entry name" value="Ras GEF"/>
    <property type="match status" value="1"/>
</dbReference>
<dbReference type="Gene3D" id="1.10.840.10">
    <property type="entry name" value="Ras guanine-nucleotide exchange factors catalytic domain"/>
    <property type="match status" value="1"/>
</dbReference>
<evidence type="ECO:0000256" key="1">
    <source>
        <dbReference type="SAM" id="MobiDB-lite"/>
    </source>
</evidence>
<accession>A0A3B3S333</accession>
<dbReference type="GO" id="GO:0005085">
    <property type="term" value="F:guanyl-nucleotide exchange factor activity"/>
    <property type="evidence" value="ECO:0007669"/>
    <property type="project" value="InterPro"/>
</dbReference>
<evidence type="ECO:0000313" key="2">
    <source>
        <dbReference type="Ensembl" id="ENSPKIP00000025144.1"/>
    </source>
</evidence>
<protein>
    <submittedName>
        <fullName evidence="2">RasGEF domain family member 1C</fullName>
    </submittedName>
</protein>
<dbReference type="InterPro" id="IPR008937">
    <property type="entry name" value="Ras-like_GEF"/>
</dbReference>
<organism evidence="2 3">
    <name type="scientific">Paramormyrops kingsleyae</name>
    <dbReference type="NCBI Taxonomy" id="1676925"/>
    <lineage>
        <taxon>Eukaryota</taxon>
        <taxon>Metazoa</taxon>
        <taxon>Chordata</taxon>
        <taxon>Craniata</taxon>
        <taxon>Vertebrata</taxon>
        <taxon>Euteleostomi</taxon>
        <taxon>Actinopterygii</taxon>
        <taxon>Neopterygii</taxon>
        <taxon>Teleostei</taxon>
        <taxon>Osteoglossocephala</taxon>
        <taxon>Osteoglossomorpha</taxon>
        <taxon>Osteoglossiformes</taxon>
        <taxon>Mormyridae</taxon>
        <taxon>Paramormyrops</taxon>
    </lineage>
</organism>
<dbReference type="STRING" id="1676925.ENSPKIP00000025144"/>
<dbReference type="PANTHER" id="PTHR23113:SF186">
    <property type="entry name" value="RAS-GEF DOMAIN-CONTAINING FAMILY MEMBER 1C"/>
    <property type="match status" value="1"/>
</dbReference>
<keyword evidence="3" id="KW-1185">Reference proteome</keyword>
<dbReference type="PANTHER" id="PTHR23113">
    <property type="entry name" value="GUANINE NUCLEOTIDE EXCHANGE FACTOR"/>
    <property type="match status" value="1"/>
</dbReference>
<sequence>MDRVMPQLLLPLISGFQPSSPESYLCGGLLYVNFRISLVQLCTQFMSSWISSSRFSPSAGEEEAASAGDRVLHRRGPRVFQHWQLQLPHGHHLRHEHEPRISAEEDLGKGEDCQVLHPGAPNGPDRKLLQLQNGFEGCGAPVTDSSQQQGEGRRGHATCHGQSRVTILSQEDTMSNFQDMPGIAMLHPPFLPSAFQIVIPFFSLLIKDIYFLNEGCANRLPNGHVNFEKFVELARQVGEFMTWKQVECPFEQDRHILHYLHTAPIFNEDGLYLASYESESPENQVEKDRWKSLRSTILGKT</sequence>
<dbReference type="PROSITE" id="PS00720">
    <property type="entry name" value="RASGEF"/>
    <property type="match status" value="1"/>
</dbReference>
<dbReference type="Proteomes" id="UP000261540">
    <property type="component" value="Unplaced"/>
</dbReference>
<dbReference type="GO" id="GO:0007265">
    <property type="term" value="P:Ras protein signal transduction"/>
    <property type="evidence" value="ECO:0007669"/>
    <property type="project" value="TreeGrafter"/>
</dbReference>
<reference evidence="2" key="1">
    <citation type="submission" date="2025-08" db="UniProtKB">
        <authorList>
            <consortium name="Ensembl"/>
        </authorList>
    </citation>
    <scope>IDENTIFICATION</scope>
</reference>
<name>A0A3B3S333_9TELE</name>
<dbReference type="InterPro" id="IPR023578">
    <property type="entry name" value="Ras_GEF_dom_sf"/>
</dbReference>
<reference evidence="2" key="2">
    <citation type="submission" date="2025-09" db="UniProtKB">
        <authorList>
            <consortium name="Ensembl"/>
        </authorList>
    </citation>
    <scope>IDENTIFICATION</scope>
</reference>
<dbReference type="Ensembl" id="ENSPKIT00000005867.1">
    <property type="protein sequence ID" value="ENSPKIP00000025144.1"/>
    <property type="gene ID" value="ENSPKIG00000008127.1"/>
</dbReference>
<dbReference type="GO" id="GO:0005886">
    <property type="term" value="C:plasma membrane"/>
    <property type="evidence" value="ECO:0007669"/>
    <property type="project" value="TreeGrafter"/>
</dbReference>
<dbReference type="InterPro" id="IPR036964">
    <property type="entry name" value="RASGEF_cat_dom_sf"/>
</dbReference>
<feature type="region of interest" description="Disordered" evidence="1">
    <location>
        <begin position="139"/>
        <end position="161"/>
    </location>
</feature>
<evidence type="ECO:0000313" key="3">
    <source>
        <dbReference type="Proteomes" id="UP000261540"/>
    </source>
</evidence>
<dbReference type="AlphaFoldDB" id="A0A3B3S333"/>
<dbReference type="InterPro" id="IPR019804">
    <property type="entry name" value="Ras_G-nucl-exch_fac_CS"/>
</dbReference>